<accession>A0ACB8C010</accession>
<keyword evidence="2" id="KW-1185">Reference proteome</keyword>
<name>A0ACB8C010_9AGAM</name>
<reference evidence="1" key="1">
    <citation type="journal article" date="2021" name="New Phytol.">
        <title>Evolutionary innovations through gain and loss of genes in the ectomycorrhizal Boletales.</title>
        <authorList>
            <person name="Wu G."/>
            <person name="Miyauchi S."/>
            <person name="Morin E."/>
            <person name="Kuo A."/>
            <person name="Drula E."/>
            <person name="Varga T."/>
            <person name="Kohler A."/>
            <person name="Feng B."/>
            <person name="Cao Y."/>
            <person name="Lipzen A."/>
            <person name="Daum C."/>
            <person name="Hundley H."/>
            <person name="Pangilinan J."/>
            <person name="Johnson J."/>
            <person name="Barry K."/>
            <person name="LaButti K."/>
            <person name="Ng V."/>
            <person name="Ahrendt S."/>
            <person name="Min B."/>
            <person name="Choi I.G."/>
            <person name="Park H."/>
            <person name="Plett J.M."/>
            <person name="Magnuson J."/>
            <person name="Spatafora J.W."/>
            <person name="Nagy L.G."/>
            <person name="Henrissat B."/>
            <person name="Grigoriev I.V."/>
            <person name="Yang Z.L."/>
            <person name="Xu J."/>
            <person name="Martin F.M."/>
        </authorList>
    </citation>
    <scope>NUCLEOTIDE SEQUENCE</scope>
    <source>
        <strain evidence="1">KUC20120723A-06</strain>
    </source>
</reference>
<organism evidence="1 2">
    <name type="scientific">Leucogyrophana mollusca</name>
    <dbReference type="NCBI Taxonomy" id="85980"/>
    <lineage>
        <taxon>Eukaryota</taxon>
        <taxon>Fungi</taxon>
        <taxon>Dikarya</taxon>
        <taxon>Basidiomycota</taxon>
        <taxon>Agaricomycotina</taxon>
        <taxon>Agaricomycetes</taxon>
        <taxon>Agaricomycetidae</taxon>
        <taxon>Boletales</taxon>
        <taxon>Boletales incertae sedis</taxon>
        <taxon>Leucogyrophana</taxon>
    </lineage>
</organism>
<feature type="non-terminal residue" evidence="1">
    <location>
        <position position="178"/>
    </location>
</feature>
<evidence type="ECO:0000313" key="2">
    <source>
        <dbReference type="Proteomes" id="UP000790709"/>
    </source>
</evidence>
<sequence>VNTSTVSPVIQLRNEHKASLQPMLVTVCFSGTLPNHLVDADIPIQISIAMAEEHRSFMKPVVQVISWNVCESEDSLNSGDTSLQSTHQPSEPHGDVLIPFLPLPHTFNHSDQNHWTVLAHNIQDWLVTMAHLESQQWTWGRDAFWLAFVAANPEFPNGKWAEWDPRIPLEGEFIERWM</sequence>
<proteinExistence type="predicted"/>
<evidence type="ECO:0000313" key="1">
    <source>
        <dbReference type="EMBL" id="KAH7931054.1"/>
    </source>
</evidence>
<dbReference type="EMBL" id="MU266328">
    <property type="protein sequence ID" value="KAH7931054.1"/>
    <property type="molecule type" value="Genomic_DNA"/>
</dbReference>
<comment type="caution">
    <text evidence="1">The sequence shown here is derived from an EMBL/GenBank/DDBJ whole genome shotgun (WGS) entry which is preliminary data.</text>
</comment>
<feature type="non-terminal residue" evidence="1">
    <location>
        <position position="1"/>
    </location>
</feature>
<gene>
    <name evidence="1" type="ORF">BV22DRAFT_985002</name>
</gene>
<protein>
    <submittedName>
        <fullName evidence="1">Uncharacterized protein</fullName>
    </submittedName>
</protein>
<dbReference type="Proteomes" id="UP000790709">
    <property type="component" value="Unassembled WGS sequence"/>
</dbReference>